<accession>A0ABP8MM70</accession>
<dbReference type="Gene3D" id="1.10.287.130">
    <property type="match status" value="1"/>
</dbReference>
<keyword evidence="3" id="KW-0597">Phosphoprotein</keyword>
<proteinExistence type="predicted"/>
<evidence type="ECO:0000313" key="9">
    <source>
        <dbReference type="EMBL" id="GAA4451704.1"/>
    </source>
</evidence>
<name>A0ABP8MM70_9BACT</name>
<dbReference type="SUPFAM" id="SSF47384">
    <property type="entry name" value="Homodimeric domain of signal transducing histidine kinase"/>
    <property type="match status" value="1"/>
</dbReference>
<reference evidence="10" key="1">
    <citation type="journal article" date="2019" name="Int. J. Syst. Evol. Microbiol.">
        <title>The Global Catalogue of Microorganisms (GCM) 10K type strain sequencing project: providing services to taxonomists for standard genome sequencing and annotation.</title>
        <authorList>
            <consortium name="The Broad Institute Genomics Platform"/>
            <consortium name="The Broad Institute Genome Sequencing Center for Infectious Disease"/>
            <person name="Wu L."/>
            <person name="Ma J."/>
        </authorList>
    </citation>
    <scope>NUCLEOTIDE SEQUENCE [LARGE SCALE GENOMIC DNA]</scope>
    <source>
        <strain evidence="10">JCM 31921</strain>
    </source>
</reference>
<comment type="caution">
    <text evidence="9">The sequence shown here is derived from an EMBL/GenBank/DDBJ whole genome shotgun (WGS) entry which is preliminary data.</text>
</comment>
<dbReference type="InterPro" id="IPR005467">
    <property type="entry name" value="His_kinase_dom"/>
</dbReference>
<evidence type="ECO:0000256" key="1">
    <source>
        <dbReference type="ARBA" id="ARBA00000085"/>
    </source>
</evidence>
<protein>
    <recommendedName>
        <fullName evidence="2">histidine kinase</fullName>
        <ecNumber evidence="2">2.7.13.3</ecNumber>
    </recommendedName>
</protein>
<keyword evidence="10" id="KW-1185">Reference proteome</keyword>
<dbReference type="Pfam" id="PF00512">
    <property type="entry name" value="HisKA"/>
    <property type="match status" value="1"/>
</dbReference>
<dbReference type="InterPro" id="IPR050428">
    <property type="entry name" value="TCS_sensor_his_kinase"/>
</dbReference>
<dbReference type="CDD" id="cd00082">
    <property type="entry name" value="HisKA"/>
    <property type="match status" value="1"/>
</dbReference>
<keyword evidence="6 9" id="KW-0418">Kinase</keyword>
<dbReference type="GO" id="GO:0016301">
    <property type="term" value="F:kinase activity"/>
    <property type="evidence" value="ECO:0007669"/>
    <property type="project" value="UniProtKB-KW"/>
</dbReference>
<feature type="domain" description="Histidine kinase" evidence="8">
    <location>
        <begin position="214"/>
        <end position="411"/>
    </location>
</feature>
<dbReference type="PANTHER" id="PTHR45436">
    <property type="entry name" value="SENSOR HISTIDINE KINASE YKOH"/>
    <property type="match status" value="1"/>
</dbReference>
<dbReference type="EC" id="2.7.13.3" evidence="2"/>
<dbReference type="PANTHER" id="PTHR45436:SF5">
    <property type="entry name" value="SENSOR HISTIDINE KINASE TRCS"/>
    <property type="match status" value="1"/>
</dbReference>
<keyword evidence="7" id="KW-0472">Membrane</keyword>
<keyword evidence="5" id="KW-0812">Transmembrane</keyword>
<dbReference type="SUPFAM" id="SSF55874">
    <property type="entry name" value="ATPase domain of HSP90 chaperone/DNA topoisomerase II/histidine kinase"/>
    <property type="match status" value="1"/>
</dbReference>
<dbReference type="PROSITE" id="PS50109">
    <property type="entry name" value="HIS_KIN"/>
    <property type="match status" value="1"/>
</dbReference>
<dbReference type="Pfam" id="PF02518">
    <property type="entry name" value="HATPase_c"/>
    <property type="match status" value="1"/>
</dbReference>
<dbReference type="Gene3D" id="3.30.565.10">
    <property type="entry name" value="Histidine kinase-like ATPase, C-terminal domain"/>
    <property type="match status" value="1"/>
</dbReference>
<evidence type="ECO:0000256" key="4">
    <source>
        <dbReference type="ARBA" id="ARBA00022679"/>
    </source>
</evidence>
<evidence type="ECO:0000256" key="6">
    <source>
        <dbReference type="ARBA" id="ARBA00022777"/>
    </source>
</evidence>
<dbReference type="InterPro" id="IPR003594">
    <property type="entry name" value="HATPase_dom"/>
</dbReference>
<evidence type="ECO:0000256" key="5">
    <source>
        <dbReference type="ARBA" id="ARBA00022692"/>
    </source>
</evidence>
<evidence type="ECO:0000256" key="3">
    <source>
        <dbReference type="ARBA" id="ARBA00022553"/>
    </source>
</evidence>
<dbReference type="RefSeq" id="WP_344823244.1">
    <property type="nucleotide sequence ID" value="NZ_BAABEZ010000013.1"/>
</dbReference>
<evidence type="ECO:0000259" key="8">
    <source>
        <dbReference type="PROSITE" id="PS50109"/>
    </source>
</evidence>
<keyword evidence="7" id="KW-1133">Transmembrane helix</keyword>
<gene>
    <name evidence="9" type="ORF">GCM10023092_09530</name>
</gene>
<evidence type="ECO:0000256" key="7">
    <source>
        <dbReference type="ARBA" id="ARBA00022989"/>
    </source>
</evidence>
<sequence>MKLVNKFTLWYLAIVLACTVVGTMTTYHTIKYRIDKASTEHLKQVNRQVAEDLKKGKPVPAYINTRAVSVTEVAKAGTADEVSRVCGKNEGKPGEAVLTVSSYHTINNKNYKITTLDHVPSSEEVLTGLEISIIWKWAMILGLIGISARFVSRIILGPFKKTLKQVDRFNLAQKQKLEFEPTNTAEFRELNAFLKKMTDKAVDDYVSLKEFSENASHELQTPVAIMRGKLELLMQSGVSGQQAAMITDVQNAVEKLSRINSSLTLLARLENHEYHSNTAICISEVLKDTVEDYEELIEMKGLSVHIAIEDDVQLILHKDLLVLLLNNLLSNAIRHNITGGRIEVFLNQNQLTVRNTGPRLEHPSADMFQRFKKGNKCEQSVGIGLAIVKQICELHRYALSYATEGDWHILSVGFKGKIAAAGEVVSQSPLLSEVA</sequence>
<evidence type="ECO:0000256" key="2">
    <source>
        <dbReference type="ARBA" id="ARBA00012438"/>
    </source>
</evidence>
<keyword evidence="4" id="KW-0808">Transferase</keyword>
<evidence type="ECO:0000313" key="10">
    <source>
        <dbReference type="Proteomes" id="UP001501410"/>
    </source>
</evidence>
<dbReference type="SMART" id="SM00387">
    <property type="entry name" value="HATPase_c"/>
    <property type="match status" value="1"/>
</dbReference>
<dbReference type="InterPro" id="IPR036097">
    <property type="entry name" value="HisK_dim/P_sf"/>
</dbReference>
<dbReference type="Proteomes" id="UP001501410">
    <property type="component" value="Unassembled WGS sequence"/>
</dbReference>
<dbReference type="InterPro" id="IPR003661">
    <property type="entry name" value="HisK_dim/P_dom"/>
</dbReference>
<comment type="catalytic activity">
    <reaction evidence="1">
        <text>ATP + protein L-histidine = ADP + protein N-phospho-L-histidine.</text>
        <dbReference type="EC" id="2.7.13.3"/>
    </reaction>
</comment>
<dbReference type="EMBL" id="BAABEZ010000013">
    <property type="protein sequence ID" value="GAA4451704.1"/>
    <property type="molecule type" value="Genomic_DNA"/>
</dbReference>
<dbReference type="SMART" id="SM00388">
    <property type="entry name" value="HisKA"/>
    <property type="match status" value="1"/>
</dbReference>
<dbReference type="InterPro" id="IPR036890">
    <property type="entry name" value="HATPase_C_sf"/>
</dbReference>
<dbReference type="PROSITE" id="PS51257">
    <property type="entry name" value="PROKAR_LIPOPROTEIN"/>
    <property type="match status" value="1"/>
</dbReference>
<organism evidence="9 10">
    <name type="scientific">Rurimicrobium arvi</name>
    <dbReference type="NCBI Taxonomy" id="2049916"/>
    <lineage>
        <taxon>Bacteria</taxon>
        <taxon>Pseudomonadati</taxon>
        <taxon>Bacteroidota</taxon>
        <taxon>Chitinophagia</taxon>
        <taxon>Chitinophagales</taxon>
        <taxon>Chitinophagaceae</taxon>
        <taxon>Rurimicrobium</taxon>
    </lineage>
</organism>